<keyword evidence="2" id="KW-0732">Signal</keyword>
<dbReference type="AlphaFoldDB" id="S7XVM0"/>
<reference evidence="4" key="1">
    <citation type="journal article" date="2013" name="PLoS Genet.">
        <title>The genome of Spraguea lophii and the basis of host-microsporidian interactions.</title>
        <authorList>
            <person name="Campbell S.E."/>
            <person name="Williams T.A."/>
            <person name="Yousuf A."/>
            <person name="Soanes D.M."/>
            <person name="Paszkiewicz K.H."/>
            <person name="Williams B.A.P."/>
        </authorList>
    </citation>
    <scope>NUCLEOTIDE SEQUENCE [LARGE SCALE GENOMIC DNA]</scope>
    <source>
        <strain evidence="4">42_110</strain>
    </source>
</reference>
<dbReference type="HOGENOM" id="CLU_1300398_0_0_1"/>
<keyword evidence="4" id="KW-1185">Reference proteome</keyword>
<keyword evidence="1" id="KW-0812">Transmembrane</keyword>
<sequence length="212" mass="24645">MKIIGVFVLFLPFMFSALPKTENYFVERINLLTTNNSLNNLIEIMMNISYSVENDDLNDYDKNTLKTIKDKLANTMANYGPGVISTFGSLLRMEYKVFLSSQDHNDLRKIVTFLSDKLLKKVSNFKSLDFVKEEVNVKNTLLGYRLLHKINYIYENLENLKNNKVVEVYHNTVCSYTRMQNANRAMKVYTCIFVALISLIFAAITIKYVRKK</sequence>
<evidence type="ECO:0000256" key="1">
    <source>
        <dbReference type="SAM" id="Phobius"/>
    </source>
</evidence>
<comment type="caution">
    <text evidence="3">The sequence shown here is derived from an EMBL/GenBank/DDBJ whole genome shotgun (WGS) entry which is preliminary data.</text>
</comment>
<keyword evidence="1" id="KW-1133">Transmembrane helix</keyword>
<evidence type="ECO:0000313" key="3">
    <source>
        <dbReference type="EMBL" id="EPR79943.1"/>
    </source>
</evidence>
<dbReference type="EMBL" id="ATCN01000066">
    <property type="protein sequence ID" value="EPR79943.1"/>
    <property type="molecule type" value="Genomic_DNA"/>
</dbReference>
<feature type="transmembrane region" description="Helical" evidence="1">
    <location>
        <begin position="186"/>
        <end position="209"/>
    </location>
</feature>
<keyword evidence="1" id="KW-0472">Membrane</keyword>
<feature type="signal peptide" evidence="2">
    <location>
        <begin position="1"/>
        <end position="16"/>
    </location>
</feature>
<dbReference type="VEuPathDB" id="MicrosporidiaDB:SLOPH_2589"/>
<name>S7XVM0_SPRLO</name>
<accession>S7XVM0</accession>
<feature type="chain" id="PRO_5004559534" evidence="2">
    <location>
        <begin position="17"/>
        <end position="212"/>
    </location>
</feature>
<protein>
    <submittedName>
        <fullName evidence="3">Uncharacterized protein</fullName>
    </submittedName>
</protein>
<gene>
    <name evidence="3" type="ORF">SLOPH_2589</name>
</gene>
<dbReference type="InParanoid" id="S7XVM0"/>
<evidence type="ECO:0000256" key="2">
    <source>
        <dbReference type="SAM" id="SignalP"/>
    </source>
</evidence>
<organism evidence="3 4">
    <name type="scientific">Spraguea lophii (strain 42_110)</name>
    <name type="common">Microsporidian parasite</name>
    <dbReference type="NCBI Taxonomy" id="1358809"/>
    <lineage>
        <taxon>Eukaryota</taxon>
        <taxon>Fungi</taxon>
        <taxon>Fungi incertae sedis</taxon>
        <taxon>Microsporidia</taxon>
        <taxon>Spragueidae</taxon>
        <taxon>Spraguea</taxon>
    </lineage>
</organism>
<proteinExistence type="predicted"/>
<evidence type="ECO:0000313" key="4">
    <source>
        <dbReference type="Proteomes" id="UP000014978"/>
    </source>
</evidence>
<dbReference type="Proteomes" id="UP000014978">
    <property type="component" value="Unassembled WGS sequence"/>
</dbReference>